<gene>
    <name evidence="5" type="ORF">ACFPOF_08200</name>
</gene>
<dbReference type="InterPro" id="IPR012533">
    <property type="entry name" value="YcnI-copper_dom"/>
</dbReference>
<protein>
    <submittedName>
        <fullName evidence="5">YcnI family protein</fullName>
    </submittedName>
</protein>
<feature type="chain" id="PRO_5046950194" evidence="3">
    <location>
        <begin position="22"/>
        <end position="204"/>
    </location>
</feature>
<dbReference type="Gene3D" id="2.60.40.2230">
    <property type="entry name" value="Uncharacterised protein YcnI-like PF07987, DUF1775"/>
    <property type="match status" value="1"/>
</dbReference>
<comment type="caution">
    <text evidence="5">The sequence shown here is derived from an EMBL/GenBank/DDBJ whole genome shotgun (WGS) entry which is preliminary data.</text>
</comment>
<feature type="transmembrane region" description="Helical" evidence="2">
    <location>
        <begin position="179"/>
        <end position="200"/>
    </location>
</feature>
<dbReference type="InterPro" id="IPR038507">
    <property type="entry name" value="YcnI-like_sf"/>
</dbReference>
<feature type="signal peptide" evidence="3">
    <location>
        <begin position="1"/>
        <end position="21"/>
    </location>
</feature>
<keyword evidence="6" id="KW-1185">Reference proteome</keyword>
<organism evidence="5 6">
    <name type="scientific">Cohnella soli</name>
    <dbReference type="NCBI Taxonomy" id="425005"/>
    <lineage>
        <taxon>Bacteria</taxon>
        <taxon>Bacillati</taxon>
        <taxon>Bacillota</taxon>
        <taxon>Bacilli</taxon>
        <taxon>Bacillales</taxon>
        <taxon>Paenibacillaceae</taxon>
        <taxon>Cohnella</taxon>
    </lineage>
</organism>
<reference evidence="6" key="1">
    <citation type="journal article" date="2019" name="Int. J. Syst. Evol. Microbiol.">
        <title>The Global Catalogue of Microorganisms (GCM) 10K type strain sequencing project: providing services to taxonomists for standard genome sequencing and annotation.</title>
        <authorList>
            <consortium name="The Broad Institute Genomics Platform"/>
            <consortium name="The Broad Institute Genome Sequencing Center for Infectious Disease"/>
            <person name="Wu L."/>
            <person name="Ma J."/>
        </authorList>
    </citation>
    <scope>NUCLEOTIDE SEQUENCE [LARGE SCALE GENOMIC DNA]</scope>
    <source>
        <strain evidence="6">CGMCC 1.18575</strain>
    </source>
</reference>
<name>A0ABW0HQI9_9BACL</name>
<sequence>MKKSFVLVLALLLTFSFASLASAHVTVQPKEAPAGSYQVFTMRVPSEKETATTEVKVAVPAGADVSRVEAKAGWTYAFEKGADDKVVSITWKADGSGIGATEFAEFRFQGKIADDAKELVWKAYQTYGDGEVVEWTGAPDADKPASVTTVTAATGDGHGDGHGAAATGGAESSDSRDGLTLSIAIAGVVLGALALIVALFRKKA</sequence>
<evidence type="ECO:0000256" key="1">
    <source>
        <dbReference type="SAM" id="MobiDB-lite"/>
    </source>
</evidence>
<feature type="domain" description="YncI copper-binding" evidence="4">
    <location>
        <begin position="24"/>
        <end position="145"/>
    </location>
</feature>
<dbReference type="RefSeq" id="WP_378131438.1">
    <property type="nucleotide sequence ID" value="NZ_JBHSMI010000015.1"/>
</dbReference>
<accession>A0ABW0HQI9</accession>
<keyword evidence="3" id="KW-0732">Signal</keyword>
<evidence type="ECO:0000256" key="3">
    <source>
        <dbReference type="SAM" id="SignalP"/>
    </source>
</evidence>
<feature type="region of interest" description="Disordered" evidence="1">
    <location>
        <begin position="138"/>
        <end position="173"/>
    </location>
</feature>
<evidence type="ECO:0000256" key="2">
    <source>
        <dbReference type="SAM" id="Phobius"/>
    </source>
</evidence>
<dbReference type="EMBL" id="JBHSMI010000015">
    <property type="protein sequence ID" value="MFC5402720.1"/>
    <property type="molecule type" value="Genomic_DNA"/>
</dbReference>
<evidence type="ECO:0000313" key="5">
    <source>
        <dbReference type="EMBL" id="MFC5402720.1"/>
    </source>
</evidence>
<dbReference type="CDD" id="cd08545">
    <property type="entry name" value="YcnI_like"/>
    <property type="match status" value="1"/>
</dbReference>
<evidence type="ECO:0000313" key="6">
    <source>
        <dbReference type="Proteomes" id="UP001596113"/>
    </source>
</evidence>
<dbReference type="Pfam" id="PF07987">
    <property type="entry name" value="DUF1775"/>
    <property type="match status" value="1"/>
</dbReference>
<keyword evidence="2" id="KW-1133">Transmembrane helix</keyword>
<keyword evidence="2" id="KW-0472">Membrane</keyword>
<evidence type="ECO:0000259" key="4">
    <source>
        <dbReference type="Pfam" id="PF07987"/>
    </source>
</evidence>
<proteinExistence type="predicted"/>
<keyword evidence="2" id="KW-0812">Transmembrane</keyword>
<dbReference type="Proteomes" id="UP001596113">
    <property type="component" value="Unassembled WGS sequence"/>
</dbReference>